<comment type="caution">
    <text evidence="3">The sequence shown here is derived from an EMBL/GenBank/DDBJ whole genome shotgun (WGS) entry which is preliminary data.</text>
</comment>
<dbReference type="AlphaFoldDB" id="A0A7I9ZPF1"/>
<evidence type="ECO:0000259" key="1">
    <source>
        <dbReference type="Pfam" id="PF00391"/>
    </source>
</evidence>
<dbReference type="InterPro" id="IPR036637">
    <property type="entry name" value="Phosphohistidine_dom_sf"/>
</dbReference>
<feature type="domain" description="Pyruvate phosphate dikinase AMP/ATP-binding" evidence="2">
    <location>
        <begin position="243"/>
        <end position="288"/>
    </location>
</feature>
<sequence>MTAAMICQLTDSEATDPGRTGGKGANLAVLLQAGLRVPPGFVVLTAAYRKFVRDHQLDTLIRREMADLDTDPDAVAAASTRLRRAFESVPMSDGLRAEIVAAHNALGRPPVAVRSSATAEDLPEASFAGQQDTELNIVGAEALCEAVRRCWSSLWTPRAIAYRDHQGIGHENLSVAVVVQPMVPAEVAGVLFTADPMSGRRDRVVIEAAAGLGDAVVSGATTPDRWIVDAPTRRMISGPRRALLTPEQLDTLVDLGLRAARIFGVPQDVEWAMHGERFWLLQSRPITSLFPVPPVTGSGLRVYVPVMLFAQGIAEPMTPAGNTFFRAMVSGWFRFWASGRRPREIDRPPDWLPIVAYRVFLDATPVLQRPRLAARMVANFGLKDPTGSAALRKWLSQNRDRLAPSGRSALPRGLVVWIPSMLSGVVASVAVPARSRRRLIAGADEVLERLERHADGLSSPTEQLDFVERSLPAATCDMLLGELAAAYGEWLTRAVIEHLVRRWLGSTQGFEPLLRWLPHDPTIAMGAALAAMAREHAAAGVEPSATSPGMVEFLTTFGHRAPDREIDLGLPRLSDDPTYVMELIDGYLHSGALDTFETGAEQAATAAATLVSDVRRTKGPLRAAVLRSLLGRHRELGGLRERPKFDMVRAMALGRRTLQRCAVTLVDRGLLDDVDDVFFLDGADVRAALAGQPRDVRALTRSNRRTFQRELGRRLVPRVLTSDGEVVYGSAAARPSPSSQVLIGTPLSPGIHEGTVRVLDSPVGANLQAGEVIVAASTDPGWTPLFLLAGALVMEVGGVVSHGALVAREYGIPAVAGIADVLTRLHTGARVRVDGAAGTITLVEPEIAHAVESS</sequence>
<name>A0A7I9ZPF1_9MYCO</name>
<dbReference type="Pfam" id="PF01326">
    <property type="entry name" value="PPDK_N"/>
    <property type="match status" value="2"/>
</dbReference>
<dbReference type="Gene3D" id="3.30.1490.20">
    <property type="entry name" value="ATP-grasp fold, A domain"/>
    <property type="match status" value="1"/>
</dbReference>
<dbReference type="Pfam" id="PF00391">
    <property type="entry name" value="PEP-utilizers"/>
    <property type="match status" value="1"/>
</dbReference>
<reference evidence="3 4" key="1">
    <citation type="journal article" date="2019" name="Emerg. Microbes Infect.">
        <title>Comprehensive subspecies identification of 175 nontuberculous mycobacteria species based on 7547 genomic profiles.</title>
        <authorList>
            <person name="Matsumoto Y."/>
            <person name="Kinjo T."/>
            <person name="Motooka D."/>
            <person name="Nabeya D."/>
            <person name="Jung N."/>
            <person name="Uechi K."/>
            <person name="Horii T."/>
            <person name="Iida T."/>
            <person name="Fujita J."/>
            <person name="Nakamura S."/>
        </authorList>
    </citation>
    <scope>NUCLEOTIDE SEQUENCE [LARGE SCALE GENOMIC DNA]</scope>
    <source>
        <strain evidence="3 4">JCM 30996</strain>
    </source>
</reference>
<gene>
    <name evidence="3" type="ORF">MHIP_33870</name>
</gene>
<dbReference type="PANTHER" id="PTHR43615:SF1">
    <property type="entry name" value="PPDK_N DOMAIN-CONTAINING PROTEIN"/>
    <property type="match status" value="1"/>
</dbReference>
<dbReference type="SUPFAM" id="SSF56059">
    <property type="entry name" value="Glutathione synthetase ATP-binding domain-like"/>
    <property type="match status" value="1"/>
</dbReference>
<dbReference type="Gene3D" id="3.50.30.10">
    <property type="entry name" value="Phosphohistidine domain"/>
    <property type="match status" value="1"/>
</dbReference>
<dbReference type="InterPro" id="IPR051549">
    <property type="entry name" value="PEP_Utilizing_Enz"/>
</dbReference>
<evidence type="ECO:0000313" key="3">
    <source>
        <dbReference type="EMBL" id="GFH02904.1"/>
    </source>
</evidence>
<dbReference type="PANTHER" id="PTHR43615">
    <property type="entry name" value="PHOSPHOENOLPYRUVATE SYNTHASE-RELATED"/>
    <property type="match status" value="1"/>
</dbReference>
<keyword evidence="4" id="KW-1185">Reference proteome</keyword>
<evidence type="ECO:0008006" key="5">
    <source>
        <dbReference type="Google" id="ProtNLM"/>
    </source>
</evidence>
<organism evidence="3 4">
    <name type="scientific">Mycolicibacterium hippocampi</name>
    <dbReference type="NCBI Taxonomy" id="659824"/>
    <lineage>
        <taxon>Bacteria</taxon>
        <taxon>Bacillati</taxon>
        <taxon>Actinomycetota</taxon>
        <taxon>Actinomycetes</taxon>
        <taxon>Mycobacteriales</taxon>
        <taxon>Mycobacteriaceae</taxon>
        <taxon>Mycolicibacterium</taxon>
    </lineage>
</organism>
<dbReference type="EMBL" id="BLLB01000002">
    <property type="protein sequence ID" value="GFH02904.1"/>
    <property type="molecule type" value="Genomic_DNA"/>
</dbReference>
<accession>A0A7I9ZPF1</accession>
<evidence type="ECO:0000259" key="2">
    <source>
        <dbReference type="Pfam" id="PF01326"/>
    </source>
</evidence>
<feature type="domain" description="PEP-utilising enzyme mobile" evidence="1">
    <location>
        <begin position="768"/>
        <end position="838"/>
    </location>
</feature>
<dbReference type="InterPro" id="IPR002192">
    <property type="entry name" value="PPDK_AMP/ATP-bd"/>
</dbReference>
<protein>
    <recommendedName>
        <fullName evidence="5">Phosphoenolpyruvate synthase</fullName>
    </recommendedName>
</protein>
<dbReference type="Gene3D" id="3.30.470.20">
    <property type="entry name" value="ATP-grasp fold, B domain"/>
    <property type="match status" value="2"/>
</dbReference>
<dbReference type="InterPro" id="IPR013815">
    <property type="entry name" value="ATP_grasp_subdomain_1"/>
</dbReference>
<dbReference type="Proteomes" id="UP000465304">
    <property type="component" value="Unassembled WGS sequence"/>
</dbReference>
<dbReference type="SUPFAM" id="SSF52009">
    <property type="entry name" value="Phosphohistidine domain"/>
    <property type="match status" value="1"/>
</dbReference>
<dbReference type="GO" id="GO:0016301">
    <property type="term" value="F:kinase activity"/>
    <property type="evidence" value="ECO:0007669"/>
    <property type="project" value="InterPro"/>
</dbReference>
<dbReference type="InterPro" id="IPR008279">
    <property type="entry name" value="PEP-util_enz_mobile_dom"/>
</dbReference>
<feature type="domain" description="Pyruvate phosphate dikinase AMP/ATP-binding" evidence="2">
    <location>
        <begin position="20"/>
        <end position="236"/>
    </location>
</feature>
<dbReference type="GO" id="GO:0005524">
    <property type="term" value="F:ATP binding"/>
    <property type="evidence" value="ECO:0007669"/>
    <property type="project" value="InterPro"/>
</dbReference>
<evidence type="ECO:0000313" key="4">
    <source>
        <dbReference type="Proteomes" id="UP000465304"/>
    </source>
</evidence>
<proteinExistence type="predicted"/>
<dbReference type="RefSeq" id="WP_163890221.1">
    <property type="nucleotide sequence ID" value="NZ_BLLB01000002.1"/>
</dbReference>